<evidence type="ECO:0000313" key="2">
    <source>
        <dbReference type="EMBL" id="KZZ91249.1"/>
    </source>
</evidence>
<dbReference type="EMBL" id="AZGZ01000014">
    <property type="protein sequence ID" value="KZZ91249.1"/>
    <property type="molecule type" value="Genomic_DNA"/>
</dbReference>
<proteinExistence type="predicted"/>
<feature type="region of interest" description="Disordered" evidence="1">
    <location>
        <begin position="100"/>
        <end position="129"/>
    </location>
</feature>
<name>A0A167YEU3_9EURO</name>
<organism evidence="2 3">
    <name type="scientific">Ascosphaera apis ARSEF 7405</name>
    <dbReference type="NCBI Taxonomy" id="392613"/>
    <lineage>
        <taxon>Eukaryota</taxon>
        <taxon>Fungi</taxon>
        <taxon>Dikarya</taxon>
        <taxon>Ascomycota</taxon>
        <taxon>Pezizomycotina</taxon>
        <taxon>Eurotiomycetes</taxon>
        <taxon>Eurotiomycetidae</taxon>
        <taxon>Onygenales</taxon>
        <taxon>Ascosphaeraceae</taxon>
        <taxon>Ascosphaera</taxon>
    </lineage>
</organism>
<evidence type="ECO:0000256" key="1">
    <source>
        <dbReference type="SAM" id="MobiDB-lite"/>
    </source>
</evidence>
<feature type="compositionally biased region" description="Basic and acidic residues" evidence="1">
    <location>
        <begin position="1"/>
        <end position="17"/>
    </location>
</feature>
<reference evidence="2 3" key="1">
    <citation type="journal article" date="2016" name="Genome Biol. Evol.">
        <title>Divergent and convergent evolution of fungal pathogenicity.</title>
        <authorList>
            <person name="Shang Y."/>
            <person name="Xiao G."/>
            <person name="Zheng P."/>
            <person name="Cen K."/>
            <person name="Zhan S."/>
            <person name="Wang C."/>
        </authorList>
    </citation>
    <scope>NUCLEOTIDE SEQUENCE [LARGE SCALE GENOMIC DNA]</scope>
    <source>
        <strain evidence="2 3">ARSEF 7405</strain>
    </source>
</reference>
<dbReference type="Proteomes" id="UP000242877">
    <property type="component" value="Unassembled WGS sequence"/>
</dbReference>
<comment type="caution">
    <text evidence="2">The sequence shown here is derived from an EMBL/GenBank/DDBJ whole genome shotgun (WGS) entry which is preliminary data.</text>
</comment>
<dbReference type="AlphaFoldDB" id="A0A167YEU3"/>
<protein>
    <submittedName>
        <fullName evidence="2">Uncharacterized protein</fullName>
    </submittedName>
</protein>
<gene>
    <name evidence="2" type="ORF">AAP_03419</name>
</gene>
<dbReference type="OrthoDB" id="4205319at2759"/>
<feature type="region of interest" description="Disordered" evidence="1">
    <location>
        <begin position="1"/>
        <end position="69"/>
    </location>
</feature>
<dbReference type="VEuPathDB" id="FungiDB:AAP_03419"/>
<evidence type="ECO:0000313" key="3">
    <source>
        <dbReference type="Proteomes" id="UP000242877"/>
    </source>
</evidence>
<accession>A0A167YEU3</accession>
<feature type="compositionally biased region" description="Basic and acidic residues" evidence="1">
    <location>
        <begin position="113"/>
        <end position="129"/>
    </location>
</feature>
<sequence length="129" mass="14141">MPEDPPRNSFEEDRPPLDEILSARPYNGNGPVPPSAFPAARRSNPQSQQSPSKVDDPSAIGTPANTATVRRYSTTLQDATQAMADAQAKTNRLAELQDKLHTQDAQGKMRKLSVLEDSAKEQAEKEKQL</sequence>
<keyword evidence="3" id="KW-1185">Reference proteome</keyword>